<dbReference type="EMBL" id="AYYQ01000018">
    <property type="protein sequence ID" value="KRM68656.1"/>
    <property type="molecule type" value="Genomic_DNA"/>
</dbReference>
<evidence type="ECO:0000313" key="6">
    <source>
        <dbReference type="EMBL" id="KRM68656.1"/>
    </source>
</evidence>
<dbReference type="OrthoDB" id="9786026at2"/>
<name>A0A0R2AP85_9LACO</name>
<evidence type="ECO:0000256" key="1">
    <source>
        <dbReference type="ARBA" id="ARBA00001946"/>
    </source>
</evidence>
<keyword evidence="4" id="KW-0067">ATP-binding</keyword>
<keyword evidence="7" id="KW-1185">Reference proteome</keyword>
<dbReference type="STRING" id="1423781.FD06_GL000975"/>
<dbReference type="PATRIC" id="fig|1423781.4.peg.1012"/>
<evidence type="ECO:0000256" key="4">
    <source>
        <dbReference type="ARBA" id="ARBA00022840"/>
    </source>
</evidence>
<evidence type="ECO:0000259" key="5">
    <source>
        <dbReference type="PROSITE" id="PS50146"/>
    </source>
</evidence>
<comment type="similarity">
    <text evidence="2">Belongs to the diacylglycerol/lipid kinase family.</text>
</comment>
<dbReference type="PROSITE" id="PS50146">
    <property type="entry name" value="DAGK"/>
    <property type="match status" value="1"/>
</dbReference>
<gene>
    <name evidence="6" type="ORF">FD06_GL000975</name>
</gene>
<dbReference type="GO" id="GO:0005524">
    <property type="term" value="F:ATP binding"/>
    <property type="evidence" value="ECO:0007669"/>
    <property type="project" value="UniProtKB-KW"/>
</dbReference>
<organism evidence="6 7">
    <name type="scientific">Apilactobacillus ozensis DSM 23829 = JCM 17196</name>
    <dbReference type="NCBI Taxonomy" id="1423781"/>
    <lineage>
        <taxon>Bacteria</taxon>
        <taxon>Bacillati</taxon>
        <taxon>Bacillota</taxon>
        <taxon>Bacilli</taxon>
        <taxon>Lactobacillales</taxon>
        <taxon>Lactobacillaceae</taxon>
        <taxon>Apilactobacillus</taxon>
    </lineage>
</organism>
<protein>
    <recommendedName>
        <fullName evidence="5">DAGKc domain-containing protein</fullName>
    </recommendedName>
</protein>
<dbReference type="Proteomes" id="UP000052012">
    <property type="component" value="Unassembled WGS sequence"/>
</dbReference>
<dbReference type="PANTHER" id="PTHR12358">
    <property type="entry name" value="SPHINGOSINE KINASE"/>
    <property type="match status" value="1"/>
</dbReference>
<comment type="cofactor">
    <cofactor evidence="1">
        <name>Mg(2+)</name>
        <dbReference type="ChEBI" id="CHEBI:18420"/>
    </cofactor>
</comment>
<dbReference type="RefSeq" id="WP_056965954.1">
    <property type="nucleotide sequence ID" value="NZ_AYYQ01000018.1"/>
</dbReference>
<dbReference type="GO" id="GO:0016301">
    <property type="term" value="F:kinase activity"/>
    <property type="evidence" value="ECO:0007669"/>
    <property type="project" value="InterPro"/>
</dbReference>
<accession>A0A0R2AP85</accession>
<dbReference type="InterPro" id="IPR017438">
    <property type="entry name" value="ATP-NAD_kinase_N"/>
</dbReference>
<dbReference type="Pfam" id="PF00781">
    <property type="entry name" value="DAGK_cat"/>
    <property type="match status" value="1"/>
</dbReference>
<evidence type="ECO:0000256" key="3">
    <source>
        <dbReference type="ARBA" id="ARBA00022741"/>
    </source>
</evidence>
<dbReference type="Gene3D" id="3.40.50.10330">
    <property type="entry name" value="Probable inorganic polyphosphate/atp-NAD kinase, domain 1"/>
    <property type="match status" value="1"/>
</dbReference>
<sequence length="298" mass="34766">MQPKKYLVVLNEKANSGNSRQDWINIKNELEKLHLSYTLLNSKYHGHIKIVLSQNLIDLFEQHNLPKHIIVVGGDGTINETINGIKIAQKKYPAIPDIPVGIIPTGYKNEFITSAQMEINKDNAIKKIVNCKDNHFVKIGYIRDTKKDYNNFFINKAQIGLQDYTYKINRSRFINNLIKIISLVPTMYNLTSFPLVLISNNRTHNFLKIFSIKITNDLNLENNLKVEIFERKSFIRNIFLILLWLFNLKIRGKNYHSYKVFSAKIQIPSLEYGYVDNEKIGTKFYDINIGNVKYPFIY</sequence>
<keyword evidence="3" id="KW-0547">Nucleotide-binding</keyword>
<dbReference type="InterPro" id="IPR016064">
    <property type="entry name" value="NAD/diacylglycerol_kinase_sf"/>
</dbReference>
<comment type="caution">
    <text evidence="6">The sequence shown here is derived from an EMBL/GenBank/DDBJ whole genome shotgun (WGS) entry which is preliminary data.</text>
</comment>
<feature type="domain" description="DAGKc" evidence="5">
    <location>
        <begin position="1"/>
        <end position="115"/>
    </location>
</feature>
<evidence type="ECO:0000313" key="7">
    <source>
        <dbReference type="Proteomes" id="UP000052012"/>
    </source>
</evidence>
<reference evidence="6 7" key="1">
    <citation type="journal article" date="2015" name="Genome Announc.">
        <title>Expanding the biotechnology potential of lactobacilli through comparative genomics of 213 strains and associated genera.</title>
        <authorList>
            <person name="Sun Z."/>
            <person name="Harris H.M."/>
            <person name="McCann A."/>
            <person name="Guo C."/>
            <person name="Argimon S."/>
            <person name="Zhang W."/>
            <person name="Yang X."/>
            <person name="Jeffery I.B."/>
            <person name="Cooney J.C."/>
            <person name="Kagawa T.F."/>
            <person name="Liu W."/>
            <person name="Song Y."/>
            <person name="Salvetti E."/>
            <person name="Wrobel A."/>
            <person name="Rasinkangas P."/>
            <person name="Parkhill J."/>
            <person name="Rea M.C."/>
            <person name="O'Sullivan O."/>
            <person name="Ritari J."/>
            <person name="Douillard F.P."/>
            <person name="Paul Ross R."/>
            <person name="Yang R."/>
            <person name="Briner A.E."/>
            <person name="Felis G.E."/>
            <person name="de Vos W.M."/>
            <person name="Barrangou R."/>
            <person name="Klaenhammer T.R."/>
            <person name="Caufield P.W."/>
            <person name="Cui Y."/>
            <person name="Zhang H."/>
            <person name="O'Toole P.W."/>
        </authorList>
    </citation>
    <scope>NUCLEOTIDE SEQUENCE [LARGE SCALE GENOMIC DNA]</scope>
    <source>
        <strain evidence="6 7">DSM 23829</strain>
    </source>
</reference>
<evidence type="ECO:0000256" key="2">
    <source>
        <dbReference type="ARBA" id="ARBA00005983"/>
    </source>
</evidence>
<dbReference type="AlphaFoldDB" id="A0A0R2AP85"/>
<dbReference type="InterPro" id="IPR050187">
    <property type="entry name" value="Lipid_Phosphate_FormReg"/>
</dbReference>
<dbReference type="InterPro" id="IPR001206">
    <property type="entry name" value="Diacylglycerol_kinase_cat_dom"/>
</dbReference>
<dbReference type="SUPFAM" id="SSF111331">
    <property type="entry name" value="NAD kinase/diacylglycerol kinase-like"/>
    <property type="match status" value="1"/>
</dbReference>
<proteinExistence type="inferred from homology"/>
<dbReference type="PANTHER" id="PTHR12358:SF54">
    <property type="entry name" value="SPHINGOSINE KINASE RELATED PROTEIN"/>
    <property type="match status" value="1"/>
</dbReference>